<evidence type="ECO:0000313" key="1">
    <source>
        <dbReference type="EMBL" id="EPG74563.1"/>
    </source>
</evidence>
<gene>
    <name evidence="1" type="ORF">LEP1GSC058_2777</name>
</gene>
<proteinExistence type="predicted"/>
<protein>
    <submittedName>
        <fullName evidence="1">Uncharacterized protein</fullName>
    </submittedName>
</protein>
<evidence type="ECO:0000313" key="2">
    <source>
        <dbReference type="Proteomes" id="UP000014540"/>
    </source>
</evidence>
<sequence length="91" mass="10657">MPESGDSIWQIRGSFASKKVETSFKKYRESLYPVAPFSGRKSIKNPDLGKEKTPYRDRLQYGATLVLICTWKTNFRELKPNFRESQHSNHF</sequence>
<dbReference type="AlphaFoldDB" id="S3UZE1"/>
<accession>S3UZE1</accession>
<organism evidence="1 2">
    <name type="scientific">Leptospira fainei serovar Hurstbridge str. BUT 6</name>
    <dbReference type="NCBI Taxonomy" id="1193011"/>
    <lineage>
        <taxon>Bacteria</taxon>
        <taxon>Pseudomonadati</taxon>
        <taxon>Spirochaetota</taxon>
        <taxon>Spirochaetia</taxon>
        <taxon>Leptospirales</taxon>
        <taxon>Leptospiraceae</taxon>
        <taxon>Leptospira</taxon>
    </lineage>
</organism>
<comment type="caution">
    <text evidence="1">The sequence shown here is derived from an EMBL/GenBank/DDBJ whole genome shotgun (WGS) entry which is preliminary data.</text>
</comment>
<name>S3UZE1_9LEPT</name>
<dbReference type="Proteomes" id="UP000014540">
    <property type="component" value="Unassembled WGS sequence"/>
</dbReference>
<dbReference type="EMBL" id="AKWZ02000010">
    <property type="protein sequence ID" value="EPG74563.1"/>
    <property type="molecule type" value="Genomic_DNA"/>
</dbReference>
<reference evidence="1" key="1">
    <citation type="submission" date="2013-04" db="EMBL/GenBank/DDBJ databases">
        <authorList>
            <person name="Harkins D.M."/>
            <person name="Durkin A.S."/>
            <person name="Selengut J.D."/>
            <person name="Sanka R."/>
            <person name="DePew J."/>
            <person name="Purushe J."/>
            <person name="Ahmed A."/>
            <person name="van der Linden H."/>
            <person name="Goris M.G.A."/>
            <person name="Hartskeerl R.A."/>
            <person name="Vinetz J.M."/>
            <person name="Sutton G.G."/>
            <person name="Nelson W.C."/>
            <person name="Fouts D.E."/>
        </authorList>
    </citation>
    <scope>NUCLEOTIDE SEQUENCE [LARGE SCALE GENOMIC DNA]</scope>
    <source>
        <strain evidence="1">BUT 6</strain>
    </source>
</reference>
<keyword evidence="2" id="KW-1185">Reference proteome</keyword>